<reference evidence="1 2" key="1">
    <citation type="submission" date="2021-06" db="EMBL/GenBank/DDBJ databases">
        <authorList>
            <person name="Kallberg Y."/>
            <person name="Tangrot J."/>
            <person name="Rosling A."/>
        </authorList>
    </citation>
    <scope>NUCLEOTIDE SEQUENCE [LARGE SCALE GENOMIC DNA]</scope>
    <source>
        <strain evidence="1 2">120-4 pot B 10/14</strain>
    </source>
</reference>
<evidence type="ECO:0000313" key="1">
    <source>
        <dbReference type="EMBL" id="CAG8737456.1"/>
    </source>
</evidence>
<accession>A0ABN7V8T6</accession>
<comment type="caution">
    <text evidence="1">The sequence shown here is derived from an EMBL/GenBank/DDBJ whole genome shotgun (WGS) entry which is preliminary data.</text>
</comment>
<proteinExistence type="predicted"/>
<organism evidence="1 2">
    <name type="scientific">Gigaspora margarita</name>
    <dbReference type="NCBI Taxonomy" id="4874"/>
    <lineage>
        <taxon>Eukaryota</taxon>
        <taxon>Fungi</taxon>
        <taxon>Fungi incertae sedis</taxon>
        <taxon>Mucoromycota</taxon>
        <taxon>Glomeromycotina</taxon>
        <taxon>Glomeromycetes</taxon>
        <taxon>Diversisporales</taxon>
        <taxon>Gigasporaceae</taxon>
        <taxon>Gigaspora</taxon>
    </lineage>
</organism>
<dbReference type="Proteomes" id="UP000789901">
    <property type="component" value="Unassembled WGS sequence"/>
</dbReference>
<evidence type="ECO:0000313" key="2">
    <source>
        <dbReference type="Proteomes" id="UP000789901"/>
    </source>
</evidence>
<gene>
    <name evidence="1" type="ORF">GMARGA_LOCUS15020</name>
</gene>
<protein>
    <submittedName>
        <fullName evidence="1">29324_t:CDS:1</fullName>
    </submittedName>
</protein>
<name>A0ABN7V8T6_GIGMA</name>
<sequence>MVRLKFISINITPGKCVPVWDCSGNIAQNLPGVEVTSHDNDRFEVVTEDTIREMVKYGVVKNTIKNTETWIQVLKEYRSSINLDYDISTITNAKQLEHELLQNKQVPNYKQMIMKIMINL</sequence>
<dbReference type="EMBL" id="CAJVQB010010186">
    <property type="protein sequence ID" value="CAG8737456.1"/>
    <property type="molecule type" value="Genomic_DNA"/>
</dbReference>
<keyword evidence="2" id="KW-1185">Reference proteome</keyword>